<name>A0A9Q0MJC4_9DIPT</name>
<protein>
    <recommendedName>
        <fullName evidence="7">Pre-mRNA-splicing factor SYF2</fullName>
    </recommendedName>
</protein>
<sequence>MEGEKTAAEKMKDRMERLKKLHLARNEARQHNHQEAVEEDARNKLPTNWATRKRQADWLAADEKARKDATDKGLDYDRKKKKNADVGFSDYEAQTARQYNRLVKQMPARDMVKYEEQKAALGDAFYGDAHTIQQGLHKDDPKAINNMVKDLENQISKRKSFSRRRTHNDDASIDFINEKNARFNKKLERFYGEHTAEIKQHLERASEKKRKRSESAHTSDHHRGRSESIQSVFSSPERSRPKNTSNKTKVAAIPSTKCTSRSKFSSLGRSRSRTTSDKEKSSNSAKASDKKRKRSESAHPSDHYLSRSRSSKYSSKHGYVRHDCRSGSSNDLASPMCLNETGRYAGARAGQFHERDKYLA</sequence>
<feature type="non-terminal residue" evidence="9">
    <location>
        <position position="1"/>
    </location>
</feature>
<feature type="compositionally biased region" description="Basic and acidic residues" evidence="8">
    <location>
        <begin position="26"/>
        <end position="43"/>
    </location>
</feature>
<feature type="compositionally biased region" description="Basic and acidic residues" evidence="8">
    <location>
        <begin position="295"/>
        <end position="305"/>
    </location>
</feature>
<evidence type="ECO:0000256" key="2">
    <source>
        <dbReference type="ARBA" id="ARBA00010028"/>
    </source>
</evidence>
<feature type="region of interest" description="Disordered" evidence="8">
    <location>
        <begin position="203"/>
        <end position="333"/>
    </location>
</feature>
<evidence type="ECO:0000256" key="1">
    <source>
        <dbReference type="ARBA" id="ARBA00004123"/>
    </source>
</evidence>
<dbReference type="GO" id="GO:0071014">
    <property type="term" value="C:post-mRNA release spliceosomal complex"/>
    <property type="evidence" value="ECO:0007669"/>
    <property type="project" value="TreeGrafter"/>
</dbReference>
<evidence type="ECO:0000256" key="6">
    <source>
        <dbReference type="ARBA" id="ARBA00023242"/>
    </source>
</evidence>
<dbReference type="InterPro" id="IPR013260">
    <property type="entry name" value="mRNA_splic_SYF2"/>
</dbReference>
<comment type="subcellular location">
    <subcellularLocation>
        <location evidence="1 7">Nucleus</location>
    </subcellularLocation>
</comment>
<keyword evidence="5 7" id="KW-0508">mRNA splicing</keyword>
<comment type="function">
    <text evidence="7">Involved in pre-mRNA splicing.</text>
</comment>
<dbReference type="Pfam" id="PF08231">
    <property type="entry name" value="SYF2"/>
    <property type="match status" value="1"/>
</dbReference>
<dbReference type="EMBL" id="WJQU01003250">
    <property type="protein sequence ID" value="KAJ6626443.1"/>
    <property type="molecule type" value="Genomic_DNA"/>
</dbReference>
<feature type="region of interest" description="Disordered" evidence="8">
    <location>
        <begin position="26"/>
        <end position="49"/>
    </location>
</feature>
<reference evidence="9" key="1">
    <citation type="submission" date="2022-07" db="EMBL/GenBank/DDBJ databases">
        <authorList>
            <person name="Trinca V."/>
            <person name="Uliana J.V.C."/>
            <person name="Torres T.T."/>
            <person name="Ward R.J."/>
            <person name="Monesi N."/>
        </authorList>
    </citation>
    <scope>NUCLEOTIDE SEQUENCE</scope>
    <source>
        <strain evidence="9">HSMRA1968</strain>
        <tissue evidence="9">Whole embryos</tissue>
    </source>
</reference>
<evidence type="ECO:0000256" key="8">
    <source>
        <dbReference type="SAM" id="MobiDB-lite"/>
    </source>
</evidence>
<accession>A0A9Q0MJC4</accession>
<dbReference type="GO" id="GO:0000974">
    <property type="term" value="C:Prp19 complex"/>
    <property type="evidence" value="ECO:0007669"/>
    <property type="project" value="TreeGrafter"/>
</dbReference>
<dbReference type="GO" id="GO:0000398">
    <property type="term" value="P:mRNA splicing, via spliceosome"/>
    <property type="evidence" value="ECO:0007669"/>
    <property type="project" value="UniProtKB-UniRule"/>
</dbReference>
<comment type="subunit">
    <text evidence="7">May be part of a spliceosome complex.</text>
</comment>
<dbReference type="GO" id="GO:0071013">
    <property type="term" value="C:catalytic step 2 spliceosome"/>
    <property type="evidence" value="ECO:0007669"/>
    <property type="project" value="TreeGrafter"/>
</dbReference>
<keyword evidence="10" id="KW-1185">Reference proteome</keyword>
<evidence type="ECO:0000313" key="9">
    <source>
        <dbReference type="EMBL" id="KAJ6626443.1"/>
    </source>
</evidence>
<keyword evidence="3 7" id="KW-0507">mRNA processing</keyword>
<evidence type="ECO:0000313" key="10">
    <source>
        <dbReference type="Proteomes" id="UP001151699"/>
    </source>
</evidence>
<dbReference type="PANTHER" id="PTHR13264:SF5">
    <property type="entry name" value="PRE-MRNA-SPLICING FACTOR SYF2"/>
    <property type="match status" value="1"/>
</dbReference>
<evidence type="ECO:0000256" key="3">
    <source>
        <dbReference type="ARBA" id="ARBA00022664"/>
    </source>
</evidence>
<proteinExistence type="inferred from homology"/>
<comment type="caution">
    <text evidence="9">The sequence shown here is derived from an EMBL/GenBank/DDBJ whole genome shotgun (WGS) entry which is preliminary data.</text>
</comment>
<gene>
    <name evidence="9" type="primary">Syf2_0</name>
    <name evidence="9" type="ORF">Bhyg_16252</name>
</gene>
<dbReference type="PANTHER" id="PTHR13264">
    <property type="entry name" value="GCIP-INTERACTING PROTEIN P29"/>
    <property type="match status" value="1"/>
</dbReference>
<evidence type="ECO:0000256" key="5">
    <source>
        <dbReference type="ARBA" id="ARBA00023187"/>
    </source>
</evidence>
<dbReference type="AlphaFoldDB" id="A0A9Q0MJC4"/>
<keyword evidence="6 7" id="KW-0539">Nucleus</keyword>
<dbReference type="OrthoDB" id="199717at2759"/>
<comment type="similarity">
    <text evidence="2 7">Belongs to the SYF2 family.</text>
</comment>
<evidence type="ECO:0000256" key="7">
    <source>
        <dbReference type="RuleBase" id="RU367148"/>
    </source>
</evidence>
<organism evidence="9 10">
    <name type="scientific">Pseudolycoriella hygida</name>
    <dbReference type="NCBI Taxonomy" id="35572"/>
    <lineage>
        <taxon>Eukaryota</taxon>
        <taxon>Metazoa</taxon>
        <taxon>Ecdysozoa</taxon>
        <taxon>Arthropoda</taxon>
        <taxon>Hexapoda</taxon>
        <taxon>Insecta</taxon>
        <taxon>Pterygota</taxon>
        <taxon>Neoptera</taxon>
        <taxon>Endopterygota</taxon>
        <taxon>Diptera</taxon>
        <taxon>Nematocera</taxon>
        <taxon>Sciaroidea</taxon>
        <taxon>Sciaridae</taxon>
        <taxon>Pseudolycoriella</taxon>
    </lineage>
</organism>
<feature type="compositionally biased region" description="Polar residues" evidence="8">
    <location>
        <begin position="227"/>
        <end position="248"/>
    </location>
</feature>
<keyword evidence="4 7" id="KW-0747">Spliceosome</keyword>
<feature type="compositionally biased region" description="Polar residues" evidence="8">
    <location>
        <begin position="256"/>
        <end position="268"/>
    </location>
</feature>
<dbReference type="Proteomes" id="UP001151699">
    <property type="component" value="Unassembled WGS sequence"/>
</dbReference>
<evidence type="ECO:0000256" key="4">
    <source>
        <dbReference type="ARBA" id="ARBA00022728"/>
    </source>
</evidence>